<dbReference type="InterPro" id="IPR050414">
    <property type="entry name" value="Fungal_M35_metalloproteases"/>
</dbReference>
<feature type="binding site" evidence="12">
    <location>
        <position position="317"/>
    </location>
    <ligand>
        <name>Zn(2+)</name>
        <dbReference type="ChEBI" id="CHEBI:29105"/>
        <note>catalytic</note>
    </ligand>
</feature>
<reference evidence="15 16" key="1">
    <citation type="journal article" date="2015" name="Fungal Genet. Biol.">
        <title>Evolution of novel wood decay mechanisms in Agaricales revealed by the genome sequences of Fistulina hepatica and Cylindrobasidium torrendii.</title>
        <authorList>
            <person name="Floudas D."/>
            <person name="Held B.W."/>
            <person name="Riley R."/>
            <person name="Nagy L.G."/>
            <person name="Koehler G."/>
            <person name="Ransdell A.S."/>
            <person name="Younus H."/>
            <person name="Chow J."/>
            <person name="Chiniquy J."/>
            <person name="Lipzen A."/>
            <person name="Tritt A."/>
            <person name="Sun H."/>
            <person name="Haridas S."/>
            <person name="LaButti K."/>
            <person name="Ohm R.A."/>
            <person name="Kues U."/>
            <person name="Blanchette R.A."/>
            <person name="Grigoriev I.V."/>
            <person name="Minto R.E."/>
            <person name="Hibbett D.S."/>
        </authorList>
    </citation>
    <scope>NUCLEOTIDE SEQUENCE [LARGE SCALE GENOMIC DNA]</scope>
    <source>
        <strain evidence="15 16">FP15055 ss-10</strain>
    </source>
</reference>
<dbReference type="STRING" id="1314674.A0A0D7BDN3"/>
<feature type="signal peptide" evidence="14">
    <location>
        <begin position="1"/>
        <end position="15"/>
    </location>
</feature>
<comment type="subcellular location">
    <subcellularLocation>
        <location evidence="13">Secreted</location>
    </subcellularLocation>
</comment>
<comment type="cofactor">
    <cofactor evidence="12 13">
        <name>Zn(2+)</name>
        <dbReference type="ChEBI" id="CHEBI:29105"/>
    </cofactor>
    <text evidence="12 13">Binds 1 zinc ion per subunit.</text>
</comment>
<keyword evidence="16" id="KW-1185">Reference proteome</keyword>
<evidence type="ECO:0000256" key="14">
    <source>
        <dbReference type="SAM" id="SignalP"/>
    </source>
</evidence>
<evidence type="ECO:0000256" key="13">
    <source>
        <dbReference type="RuleBase" id="RU361126"/>
    </source>
</evidence>
<dbReference type="Proteomes" id="UP000054007">
    <property type="component" value="Unassembled WGS sequence"/>
</dbReference>
<dbReference type="AlphaFoldDB" id="A0A0D7BDN3"/>
<evidence type="ECO:0000313" key="15">
    <source>
        <dbReference type="EMBL" id="KIY68667.1"/>
    </source>
</evidence>
<comment type="catalytic activity">
    <reaction evidence="1 13">
        <text>Preferential cleavage of bonds with hydrophobic residues in P1'. Also 3-Asn-|-Gln-4 and 8-Gly-|-Ser-9 bonds in insulin B chain.</text>
        <dbReference type="EC" id="3.4.24.39"/>
    </reaction>
</comment>
<dbReference type="InterPro" id="IPR024079">
    <property type="entry name" value="MetalloPept_cat_dom_sf"/>
</dbReference>
<dbReference type="EC" id="3.4.24.39" evidence="13"/>
<evidence type="ECO:0000256" key="4">
    <source>
        <dbReference type="ARBA" id="ARBA00022685"/>
    </source>
</evidence>
<name>A0A0D7BDN3_9AGAR</name>
<keyword evidence="6 14" id="KW-0732">Signal</keyword>
<keyword evidence="13" id="KW-0964">Secreted</keyword>
<keyword evidence="3 13" id="KW-0645">Protease</keyword>
<dbReference type="SUPFAM" id="SSF55486">
    <property type="entry name" value="Metalloproteases ('zincins'), catalytic domain"/>
    <property type="match status" value="1"/>
</dbReference>
<evidence type="ECO:0000256" key="5">
    <source>
        <dbReference type="ARBA" id="ARBA00022723"/>
    </source>
</evidence>
<evidence type="ECO:0000256" key="9">
    <source>
        <dbReference type="ARBA" id="ARBA00023049"/>
    </source>
</evidence>
<sequence>MLFASLALFASAALATPLQRAGGLQVEISAPKDAASVADLSFEAKITNNGAEDLKVLKYGTVLDSLPTRSFAVTKDGAEVDFTGVKLSVSLEENAENAFTVIQAGETVSVTHDISALFDFESAGAGTFSFEPLVDFMVTKADSELDALVPLAGLAKAKVDSNAFEVAVSNVDKVALLGEAELEKRSRVSCSTSSYNSFISSSYTEGKALASLGVSYISQYGSSGSIYSAYFSGVSTSSVSSKLSAVANENSSSRTLSCSDPYSVCDGNVIAYTLTSTTNIYFCSIFYNEVATSRLCSGTSVASRNIRGGTTLHELTHAVASTDDVTYGCANDQALSASNKLRNADNYNCFVTQVYASTQC</sequence>
<keyword evidence="8 12" id="KW-0862">Zinc</keyword>
<dbReference type="GO" id="GO:0046872">
    <property type="term" value="F:metal ion binding"/>
    <property type="evidence" value="ECO:0007669"/>
    <property type="project" value="UniProtKB-KW"/>
</dbReference>
<evidence type="ECO:0000256" key="10">
    <source>
        <dbReference type="ARBA" id="ARBA00023145"/>
    </source>
</evidence>
<evidence type="ECO:0000256" key="8">
    <source>
        <dbReference type="ARBA" id="ARBA00022833"/>
    </source>
</evidence>
<keyword evidence="7 13" id="KW-0378">Hydrolase</keyword>
<protein>
    <recommendedName>
        <fullName evidence="13">Neutral protease 2</fullName>
        <ecNumber evidence="13">3.4.24.39</ecNumber>
    </recommendedName>
    <alternativeName>
        <fullName evidence="13">Deuterolysin</fullName>
    </alternativeName>
</protein>
<keyword evidence="5 12" id="KW-0479">Metal-binding</keyword>
<comment type="function">
    <text evidence="13">Secreted metalloproteinase that allows assimilation of proteinaceous substrates. Shows high activities on basic nuclear substrates such as histone and protamine.</text>
</comment>
<evidence type="ECO:0000313" key="16">
    <source>
        <dbReference type="Proteomes" id="UP000054007"/>
    </source>
</evidence>
<proteinExistence type="inferred from homology"/>
<dbReference type="InterPro" id="IPR001384">
    <property type="entry name" value="Peptidase_M35"/>
</dbReference>
<evidence type="ECO:0000256" key="1">
    <source>
        <dbReference type="ARBA" id="ARBA00001187"/>
    </source>
</evidence>
<dbReference type="GO" id="GO:0005576">
    <property type="term" value="C:extracellular region"/>
    <property type="evidence" value="ECO:0007669"/>
    <property type="project" value="UniProtKB-SubCell"/>
</dbReference>
<evidence type="ECO:0000256" key="11">
    <source>
        <dbReference type="PIRSR" id="PIRSR601384-1"/>
    </source>
</evidence>
<evidence type="ECO:0000256" key="2">
    <source>
        <dbReference type="ARBA" id="ARBA00010279"/>
    </source>
</evidence>
<dbReference type="CDD" id="cd11008">
    <property type="entry name" value="M35_deuterolysin_like"/>
    <property type="match status" value="1"/>
</dbReference>
<dbReference type="Gene3D" id="3.40.390.10">
    <property type="entry name" value="Collagenase (Catalytic Domain)"/>
    <property type="match status" value="1"/>
</dbReference>
<accession>A0A0D7BDN3</accession>
<dbReference type="GO" id="GO:0006508">
    <property type="term" value="P:proteolysis"/>
    <property type="evidence" value="ECO:0007669"/>
    <property type="project" value="UniProtKB-KW"/>
</dbReference>
<feature type="active site" evidence="11">
    <location>
        <position position="314"/>
    </location>
</feature>
<keyword evidence="9 13" id="KW-0482">Metalloprotease</keyword>
<feature type="binding site" evidence="12">
    <location>
        <position position="324"/>
    </location>
    <ligand>
        <name>Zn(2+)</name>
        <dbReference type="ChEBI" id="CHEBI:29105"/>
        <note>catalytic</note>
    </ligand>
</feature>
<feature type="binding site" evidence="12">
    <location>
        <position position="313"/>
    </location>
    <ligand>
        <name>Zn(2+)</name>
        <dbReference type="ChEBI" id="CHEBI:29105"/>
        <note>catalytic</note>
    </ligand>
</feature>
<dbReference type="OrthoDB" id="412874at2759"/>
<dbReference type="EMBL" id="KN880498">
    <property type="protein sequence ID" value="KIY68667.1"/>
    <property type="molecule type" value="Genomic_DNA"/>
</dbReference>
<feature type="chain" id="PRO_5012700802" description="Neutral protease 2" evidence="14">
    <location>
        <begin position="16"/>
        <end position="360"/>
    </location>
</feature>
<organism evidence="15 16">
    <name type="scientific">Cylindrobasidium torrendii FP15055 ss-10</name>
    <dbReference type="NCBI Taxonomy" id="1314674"/>
    <lineage>
        <taxon>Eukaryota</taxon>
        <taxon>Fungi</taxon>
        <taxon>Dikarya</taxon>
        <taxon>Basidiomycota</taxon>
        <taxon>Agaricomycotina</taxon>
        <taxon>Agaricomycetes</taxon>
        <taxon>Agaricomycetidae</taxon>
        <taxon>Agaricales</taxon>
        <taxon>Marasmiineae</taxon>
        <taxon>Physalacriaceae</taxon>
        <taxon>Cylindrobasidium</taxon>
    </lineage>
</organism>
<keyword evidence="4 13" id="KW-0165">Cleavage on pair of basic residues</keyword>
<dbReference type="PANTHER" id="PTHR37016:SF3">
    <property type="entry name" value="NEUTRAL PROTEASE 2-RELATED"/>
    <property type="match status" value="1"/>
</dbReference>
<comment type="similarity">
    <text evidence="2 13">Belongs to the peptidase M35 family.</text>
</comment>
<dbReference type="PANTHER" id="PTHR37016">
    <property type="match status" value="1"/>
</dbReference>
<dbReference type="Gene3D" id="2.60.40.2970">
    <property type="match status" value="1"/>
</dbReference>
<evidence type="ECO:0000256" key="3">
    <source>
        <dbReference type="ARBA" id="ARBA00022670"/>
    </source>
</evidence>
<evidence type="ECO:0000256" key="12">
    <source>
        <dbReference type="PIRSR" id="PIRSR601384-2"/>
    </source>
</evidence>
<evidence type="ECO:0000256" key="7">
    <source>
        <dbReference type="ARBA" id="ARBA00022801"/>
    </source>
</evidence>
<dbReference type="GO" id="GO:0004222">
    <property type="term" value="F:metalloendopeptidase activity"/>
    <property type="evidence" value="ECO:0007669"/>
    <property type="project" value="InterPro"/>
</dbReference>
<dbReference type="PRINTS" id="PR00768">
    <property type="entry name" value="DEUTEROLYSIN"/>
</dbReference>
<dbReference type="Pfam" id="PF02102">
    <property type="entry name" value="Peptidase_M35"/>
    <property type="match status" value="1"/>
</dbReference>
<gene>
    <name evidence="15" type="ORF">CYLTODRAFT_374025</name>
</gene>
<keyword evidence="10" id="KW-0865">Zymogen</keyword>
<evidence type="ECO:0000256" key="6">
    <source>
        <dbReference type="ARBA" id="ARBA00022729"/>
    </source>
</evidence>